<accession>A0A212JXQ3</accession>
<evidence type="ECO:0000313" key="1">
    <source>
        <dbReference type="EMBL" id="SBW04270.1"/>
    </source>
</evidence>
<dbReference type="AlphaFoldDB" id="A0A212JXQ3"/>
<name>A0A212JXQ3_9BACT</name>
<dbReference type="Gene3D" id="2.160.20.10">
    <property type="entry name" value="Single-stranded right-handed beta-helix, Pectin lyase-like"/>
    <property type="match status" value="1"/>
</dbReference>
<dbReference type="RefSeq" id="WP_296942883.1">
    <property type="nucleotide sequence ID" value="NZ_LT599032.1"/>
</dbReference>
<gene>
    <name evidence="1" type="ORF">KL86DYS1_30795</name>
</gene>
<dbReference type="SUPFAM" id="SSF51126">
    <property type="entry name" value="Pectin lyase-like"/>
    <property type="match status" value="1"/>
</dbReference>
<dbReference type="EMBL" id="FLUM01000003">
    <property type="protein sequence ID" value="SBW04270.1"/>
    <property type="molecule type" value="Genomic_DNA"/>
</dbReference>
<protein>
    <submittedName>
        <fullName evidence="1">Uncharacterized protein</fullName>
    </submittedName>
</protein>
<proteinExistence type="predicted"/>
<sequence length="397" mass="44258">MRLILFAFLIFSFYPGITFARESKNLENGDKSIVVKPEDFEGKNISEKISNALGFLKECNGGTILFKDNTVYLITEAIALPSNTTMVVDGCKIKLADQIFDNIIRSGNLDIDEQNPNSYVKQLLPAKNIRIVGKNGAVIEGAENFYEGVNPKTGVKEKWLGDYWGWRNFTILFSYVDGFEISGLKVQKTHSWGIVLTNGCKNGHVSNLELHTTVKNGDGVSIIQGGSDILIENITGETSDDSIILAAFDESRWSNNKYVFPLLPVRYSDYSYGGDIHDITCRNIETSGIHHVMILLPSQPKIYNIYCSNISDGPKGGKRKVMRIYGNGQYGQGFKPGNMYNIYMNDILSYKADIALEFLAPVHNSHFNKITQLKPGGKDVLTDPENVNVRITNTVKK</sequence>
<dbReference type="InterPro" id="IPR011050">
    <property type="entry name" value="Pectin_lyase_fold/virulence"/>
</dbReference>
<reference evidence="1" key="1">
    <citation type="submission" date="2016-04" db="EMBL/GenBank/DDBJ databases">
        <authorList>
            <person name="Evans L.H."/>
            <person name="Alamgir A."/>
            <person name="Owens N."/>
            <person name="Weber N.D."/>
            <person name="Virtaneva K."/>
            <person name="Barbian K."/>
            <person name="Babar A."/>
            <person name="Rosenke K."/>
        </authorList>
    </citation>
    <scope>NUCLEOTIDE SEQUENCE</scope>
    <source>
        <strain evidence="1">86-1</strain>
    </source>
</reference>
<dbReference type="InterPro" id="IPR012334">
    <property type="entry name" value="Pectin_lyas_fold"/>
</dbReference>
<organism evidence="1">
    <name type="scientific">uncultured Dysgonomonas sp</name>
    <dbReference type="NCBI Taxonomy" id="206096"/>
    <lineage>
        <taxon>Bacteria</taxon>
        <taxon>Pseudomonadati</taxon>
        <taxon>Bacteroidota</taxon>
        <taxon>Bacteroidia</taxon>
        <taxon>Bacteroidales</taxon>
        <taxon>Dysgonomonadaceae</taxon>
        <taxon>Dysgonomonas</taxon>
        <taxon>environmental samples</taxon>
    </lineage>
</organism>